<evidence type="ECO:0000259" key="1">
    <source>
        <dbReference type="PROSITE" id="PS51725"/>
    </source>
</evidence>
<reference evidence="3" key="1">
    <citation type="submission" date="2016-10" db="EMBL/GenBank/DDBJ databases">
        <authorList>
            <person name="Varghese N."/>
            <person name="Submissions S."/>
        </authorList>
    </citation>
    <scope>NUCLEOTIDE SEQUENCE [LARGE SCALE GENOMIC DNA]</scope>
    <source>
        <strain evidence="3">CGMCC 4.3525</strain>
    </source>
</reference>
<dbReference type="STRING" id="402600.SAMN05216188_111266"/>
<dbReference type="AlphaFoldDB" id="A0A1H9PDS3"/>
<evidence type="ECO:0000313" key="3">
    <source>
        <dbReference type="Proteomes" id="UP000199352"/>
    </source>
</evidence>
<keyword evidence="3" id="KW-1185">Reference proteome</keyword>
<dbReference type="GO" id="GO:0004497">
    <property type="term" value="F:monooxygenase activity"/>
    <property type="evidence" value="ECO:0007669"/>
    <property type="project" value="UniProtKB-KW"/>
</dbReference>
<dbReference type="InterPro" id="IPR011008">
    <property type="entry name" value="Dimeric_a/b-barrel"/>
</dbReference>
<proteinExistence type="predicted"/>
<dbReference type="Pfam" id="PF03992">
    <property type="entry name" value="ABM"/>
    <property type="match status" value="1"/>
</dbReference>
<dbReference type="SUPFAM" id="SSF54909">
    <property type="entry name" value="Dimeric alpha+beta barrel"/>
    <property type="match status" value="1"/>
</dbReference>
<organism evidence="2 3">
    <name type="scientific">Lentzea xinjiangensis</name>
    <dbReference type="NCBI Taxonomy" id="402600"/>
    <lineage>
        <taxon>Bacteria</taxon>
        <taxon>Bacillati</taxon>
        <taxon>Actinomycetota</taxon>
        <taxon>Actinomycetes</taxon>
        <taxon>Pseudonocardiales</taxon>
        <taxon>Pseudonocardiaceae</taxon>
        <taxon>Lentzea</taxon>
    </lineage>
</organism>
<dbReference type="Proteomes" id="UP000199352">
    <property type="component" value="Unassembled WGS sequence"/>
</dbReference>
<sequence length="117" mass="12470">MSESGDAGSSSLAPAEVLASAGPVGVLSVGRLKPGADHDRVRRLAELTLPVAQAEPGCEHYAIHASVGEPGVYVFYGRWSSGPDVLGHLQNPGLQDYRTETFANLDFETTWLRSFEA</sequence>
<name>A0A1H9PDS3_9PSEU</name>
<dbReference type="RefSeq" id="WP_177221270.1">
    <property type="nucleotide sequence ID" value="NZ_FOFR01000011.1"/>
</dbReference>
<gene>
    <name evidence="2" type="ORF">SAMN05216188_111266</name>
</gene>
<dbReference type="PROSITE" id="PS51725">
    <property type="entry name" value="ABM"/>
    <property type="match status" value="1"/>
</dbReference>
<accession>A0A1H9PDS3</accession>
<evidence type="ECO:0000313" key="2">
    <source>
        <dbReference type="EMBL" id="SER46328.1"/>
    </source>
</evidence>
<dbReference type="InterPro" id="IPR007138">
    <property type="entry name" value="ABM_dom"/>
</dbReference>
<keyword evidence="2" id="KW-0503">Monooxygenase</keyword>
<feature type="domain" description="ABM" evidence="1">
    <location>
        <begin position="24"/>
        <end position="115"/>
    </location>
</feature>
<dbReference type="EMBL" id="FOFR01000011">
    <property type="protein sequence ID" value="SER46328.1"/>
    <property type="molecule type" value="Genomic_DNA"/>
</dbReference>
<dbReference type="Gene3D" id="3.30.70.100">
    <property type="match status" value="1"/>
</dbReference>
<protein>
    <submittedName>
        <fullName evidence="2">Quinol monooxygenase YgiN</fullName>
    </submittedName>
</protein>
<keyword evidence="2" id="KW-0560">Oxidoreductase</keyword>